<proteinExistence type="inferred from homology"/>
<keyword evidence="7" id="KW-0808">Transferase</keyword>
<dbReference type="Pfam" id="PF13456">
    <property type="entry name" value="RVT_3"/>
    <property type="match status" value="2"/>
</dbReference>
<comment type="cofactor">
    <cofactor evidence="2">
        <name>Zn(2+)</name>
        <dbReference type="ChEBI" id="CHEBI:29105"/>
    </cofactor>
</comment>
<reference evidence="17" key="2">
    <citation type="submission" date="2025-08" db="UniProtKB">
        <authorList>
            <consortium name="RefSeq"/>
        </authorList>
    </citation>
    <scope>IDENTIFICATION</scope>
    <source>
        <tissue evidence="17">Leaf</tissue>
    </source>
</reference>
<dbReference type="InterPro" id="IPR013083">
    <property type="entry name" value="Znf_RING/FYVE/PHD"/>
</dbReference>
<dbReference type="InterPro" id="IPR002156">
    <property type="entry name" value="RNaseH_domain"/>
</dbReference>
<evidence type="ECO:0000256" key="2">
    <source>
        <dbReference type="ARBA" id="ARBA00001947"/>
    </source>
</evidence>
<evidence type="ECO:0000256" key="12">
    <source>
        <dbReference type="ARBA" id="ARBA00022833"/>
    </source>
</evidence>
<comment type="similarity">
    <text evidence="5">Belongs to the RBR family. Ariadne subfamily.</text>
</comment>
<name>A0ABM1Q6V2_CAMSA</name>
<gene>
    <name evidence="17" type="primary">LOC104704108</name>
</gene>
<evidence type="ECO:0000256" key="10">
    <source>
        <dbReference type="ARBA" id="ARBA00022771"/>
    </source>
</evidence>
<evidence type="ECO:0000256" key="13">
    <source>
        <dbReference type="PROSITE-ProRule" id="PRU00175"/>
    </source>
</evidence>
<dbReference type="Gene3D" id="3.30.40.10">
    <property type="entry name" value="Zinc/RING finger domain, C3HC4 (zinc finger)"/>
    <property type="match status" value="1"/>
</dbReference>
<sequence>MVNPPPPRILGESSSLTAIHTYRLHSKGLVSEELIKDDTMLVVGLGLSLCNSNDDTKLEINKALITQKLAHPEAAELAALIHGLKWALQLSVESIQFFCDDSNILGYVTRKATPNESIISKLLEQVLLLQTRFKSCQALAVSRDINSVFKLAKDAIASHTRWCEGDTEYETCPVCYSYVSPNDKFELTAIHTYRLHSKGLVSEELIKDDTMLVVGLGLSLCNSNDDTKLEINKALITQKLAHPEAAELAALIHGLKWALQLSVESIQFFCDDSNILGYVTRKATPNESIISKLLEQVLLLQTRFKSCQALAVSRDINSVFKLAKDAIASQTRWCEGDTEYETCPVCYSYVSPNDKFEVRGCFHRICVTCMRKPFSSEQLLRGNNTAICPYPDCENDLVPEDCRGFADADAITLMIQRKKAKAIPVKDRVYCPNPSCSFLMSDLDLIKHVRNKNPRQSEARKCTECGLSFCKKCHVPWHNKMTCDEFKKSESYVKSDAALFESFVKTEGLKKCPKCGIIIEHGGGCKQMTCRHCAHEFCYTCGAACKKKKKLTCGCSRSGK</sequence>
<dbReference type="InterPro" id="IPR044066">
    <property type="entry name" value="TRIAD_supradom"/>
</dbReference>
<evidence type="ECO:0000256" key="5">
    <source>
        <dbReference type="ARBA" id="ARBA00005884"/>
    </source>
</evidence>
<accession>A0ABM1Q6V2</accession>
<keyword evidence="12" id="KW-0862">Zinc</keyword>
<keyword evidence="9" id="KW-0677">Repeat</keyword>
<keyword evidence="16" id="KW-1185">Reference proteome</keyword>
<feature type="domain" description="RING-type" evidence="14">
    <location>
        <begin position="343"/>
        <end position="389"/>
    </location>
</feature>
<dbReference type="PROSITE" id="PS00518">
    <property type="entry name" value="ZF_RING_1"/>
    <property type="match status" value="1"/>
</dbReference>
<evidence type="ECO:0000256" key="8">
    <source>
        <dbReference type="ARBA" id="ARBA00022723"/>
    </source>
</evidence>
<dbReference type="GeneID" id="104704108"/>
<dbReference type="SMART" id="SM00647">
    <property type="entry name" value="IBR"/>
    <property type="match status" value="2"/>
</dbReference>
<evidence type="ECO:0000256" key="11">
    <source>
        <dbReference type="ARBA" id="ARBA00022786"/>
    </source>
</evidence>
<dbReference type="Pfam" id="PF01485">
    <property type="entry name" value="IBR"/>
    <property type="match status" value="2"/>
</dbReference>
<dbReference type="CDD" id="cd22584">
    <property type="entry name" value="Rcat_RBR_unk"/>
    <property type="match status" value="1"/>
</dbReference>
<evidence type="ECO:0000259" key="14">
    <source>
        <dbReference type="PROSITE" id="PS50089"/>
    </source>
</evidence>
<evidence type="ECO:0000256" key="1">
    <source>
        <dbReference type="ARBA" id="ARBA00001798"/>
    </source>
</evidence>
<evidence type="ECO:0000256" key="4">
    <source>
        <dbReference type="ARBA" id="ARBA00004906"/>
    </source>
</evidence>
<comment type="function">
    <text evidence="3">Might act as an E3 ubiquitin-protein ligase, or as part of E3 complex, which accepts ubiquitin from specific E2 ubiquitin-conjugating enzymes and then transfers it to substrates.</text>
</comment>
<dbReference type="Gene3D" id="1.20.120.1750">
    <property type="match status" value="1"/>
</dbReference>
<dbReference type="EC" id="2.3.2.31" evidence="6"/>
<dbReference type="PROSITE" id="PS50089">
    <property type="entry name" value="ZF_RING_2"/>
    <property type="match status" value="1"/>
</dbReference>
<dbReference type="RefSeq" id="XP_019082490.1">
    <property type="nucleotide sequence ID" value="XM_019226945.1"/>
</dbReference>
<keyword evidence="8" id="KW-0479">Metal-binding</keyword>
<dbReference type="InterPro" id="IPR031127">
    <property type="entry name" value="E3_UB_ligase_RBR"/>
</dbReference>
<dbReference type="Proteomes" id="UP000694864">
    <property type="component" value="Chromosome 7"/>
</dbReference>
<evidence type="ECO:0000313" key="17">
    <source>
        <dbReference type="RefSeq" id="XP_019082490.1"/>
    </source>
</evidence>
<protein>
    <recommendedName>
        <fullName evidence="6">RBR-type E3 ubiquitin transferase</fullName>
        <ecNumber evidence="6">2.3.2.31</ecNumber>
    </recommendedName>
</protein>
<dbReference type="InterPro" id="IPR002867">
    <property type="entry name" value="IBR_dom"/>
</dbReference>
<evidence type="ECO:0000256" key="7">
    <source>
        <dbReference type="ARBA" id="ARBA00022679"/>
    </source>
</evidence>
<dbReference type="InterPro" id="IPR017907">
    <property type="entry name" value="Znf_RING_CS"/>
</dbReference>
<feature type="domain" description="RING-type" evidence="15">
    <location>
        <begin position="339"/>
        <end position="560"/>
    </location>
</feature>
<comment type="catalytic activity">
    <reaction evidence="1">
        <text>[E2 ubiquitin-conjugating enzyme]-S-ubiquitinyl-L-cysteine + [acceptor protein]-L-lysine = [E2 ubiquitin-conjugating enzyme]-L-cysteine + [acceptor protein]-N(6)-ubiquitinyl-L-lysine.</text>
        <dbReference type="EC" id="2.3.2.31"/>
    </reaction>
</comment>
<dbReference type="SUPFAM" id="SSF57850">
    <property type="entry name" value="RING/U-box"/>
    <property type="match status" value="3"/>
</dbReference>
<dbReference type="CDD" id="cd22582">
    <property type="entry name" value="BRcat_RBR_unk"/>
    <property type="match status" value="1"/>
</dbReference>
<evidence type="ECO:0000313" key="16">
    <source>
        <dbReference type="Proteomes" id="UP000694864"/>
    </source>
</evidence>
<keyword evidence="10 13" id="KW-0863">Zinc-finger</keyword>
<dbReference type="Gene3D" id="3.30.420.10">
    <property type="entry name" value="Ribonuclease H-like superfamily/Ribonuclease H"/>
    <property type="match status" value="2"/>
</dbReference>
<evidence type="ECO:0000256" key="6">
    <source>
        <dbReference type="ARBA" id="ARBA00012251"/>
    </source>
</evidence>
<organism evidence="16 17">
    <name type="scientific">Camelina sativa</name>
    <name type="common">False flax</name>
    <name type="synonym">Myagrum sativum</name>
    <dbReference type="NCBI Taxonomy" id="90675"/>
    <lineage>
        <taxon>Eukaryota</taxon>
        <taxon>Viridiplantae</taxon>
        <taxon>Streptophyta</taxon>
        <taxon>Embryophyta</taxon>
        <taxon>Tracheophyta</taxon>
        <taxon>Spermatophyta</taxon>
        <taxon>Magnoliopsida</taxon>
        <taxon>eudicotyledons</taxon>
        <taxon>Gunneridae</taxon>
        <taxon>Pentapetalae</taxon>
        <taxon>rosids</taxon>
        <taxon>malvids</taxon>
        <taxon>Brassicales</taxon>
        <taxon>Brassicaceae</taxon>
        <taxon>Camelineae</taxon>
        <taxon>Camelina</taxon>
    </lineage>
</organism>
<dbReference type="PROSITE" id="PS51873">
    <property type="entry name" value="TRIAD"/>
    <property type="match status" value="1"/>
</dbReference>
<evidence type="ECO:0000256" key="3">
    <source>
        <dbReference type="ARBA" id="ARBA00003976"/>
    </source>
</evidence>
<evidence type="ECO:0000259" key="15">
    <source>
        <dbReference type="PROSITE" id="PS51873"/>
    </source>
</evidence>
<dbReference type="InterPro" id="IPR036397">
    <property type="entry name" value="RNaseH_sf"/>
</dbReference>
<comment type="pathway">
    <text evidence="4">Protein modification; protein ubiquitination.</text>
</comment>
<evidence type="ECO:0000256" key="9">
    <source>
        <dbReference type="ARBA" id="ARBA00022737"/>
    </source>
</evidence>
<dbReference type="PANTHER" id="PTHR11685">
    <property type="entry name" value="RBR FAMILY RING FINGER AND IBR DOMAIN-CONTAINING"/>
    <property type="match status" value="1"/>
</dbReference>
<dbReference type="InterPro" id="IPR001841">
    <property type="entry name" value="Znf_RING"/>
</dbReference>
<reference evidence="16" key="1">
    <citation type="journal article" date="2014" name="Nat. Commun.">
        <title>The emerging biofuel crop Camelina sativa retains a highly undifferentiated hexaploid genome structure.</title>
        <authorList>
            <person name="Kagale S."/>
            <person name="Koh C."/>
            <person name="Nixon J."/>
            <person name="Bollina V."/>
            <person name="Clarke W.E."/>
            <person name="Tuteja R."/>
            <person name="Spillane C."/>
            <person name="Robinson S.J."/>
            <person name="Links M.G."/>
            <person name="Clarke C."/>
            <person name="Higgins E.E."/>
            <person name="Huebert T."/>
            <person name="Sharpe A.G."/>
            <person name="Parkin I.A."/>
        </authorList>
    </citation>
    <scope>NUCLEOTIDE SEQUENCE [LARGE SCALE GENOMIC DNA]</scope>
    <source>
        <strain evidence="16">cv. DH55</strain>
    </source>
</reference>
<keyword evidence="11" id="KW-0833">Ubl conjugation pathway</keyword>